<feature type="transmembrane region" description="Helical" evidence="1">
    <location>
        <begin position="45"/>
        <end position="64"/>
    </location>
</feature>
<organism evidence="2 3">
    <name type="scientific">Triparma columacea</name>
    <dbReference type="NCBI Taxonomy" id="722753"/>
    <lineage>
        <taxon>Eukaryota</taxon>
        <taxon>Sar</taxon>
        <taxon>Stramenopiles</taxon>
        <taxon>Ochrophyta</taxon>
        <taxon>Bolidophyceae</taxon>
        <taxon>Parmales</taxon>
        <taxon>Triparmaceae</taxon>
        <taxon>Triparma</taxon>
    </lineage>
</organism>
<evidence type="ECO:0000256" key="1">
    <source>
        <dbReference type="SAM" id="Phobius"/>
    </source>
</evidence>
<protein>
    <submittedName>
        <fullName evidence="2">Uncharacterized protein</fullName>
    </submittedName>
</protein>
<comment type="caution">
    <text evidence="2">The sequence shown here is derived from an EMBL/GenBank/DDBJ whole genome shotgun (WGS) entry which is preliminary data.</text>
</comment>
<feature type="transmembrane region" description="Helical" evidence="1">
    <location>
        <begin position="7"/>
        <end position="25"/>
    </location>
</feature>
<feature type="non-terminal residue" evidence="2">
    <location>
        <position position="1"/>
    </location>
</feature>
<accession>A0A9W7LG40</accession>
<gene>
    <name evidence="2" type="ORF">TrCOL_g10255</name>
</gene>
<dbReference type="EMBL" id="BRYA01000474">
    <property type="protein sequence ID" value="GMI49179.1"/>
    <property type="molecule type" value="Genomic_DNA"/>
</dbReference>
<proteinExistence type="predicted"/>
<dbReference type="AlphaFoldDB" id="A0A9W7LG40"/>
<evidence type="ECO:0000313" key="2">
    <source>
        <dbReference type="EMBL" id="GMI49179.1"/>
    </source>
</evidence>
<keyword evidence="3" id="KW-1185">Reference proteome</keyword>
<dbReference type="OrthoDB" id="425072at2759"/>
<sequence>GAFANIILQSGLSSSIAFFLFPHFLCSDDSTTYCVKYKDGSKHNVLILELVVIATALLAIFGYLRASSLDRKEKEKDRLAKEFANPV</sequence>
<dbReference type="Proteomes" id="UP001165065">
    <property type="component" value="Unassembled WGS sequence"/>
</dbReference>
<keyword evidence="1" id="KW-1133">Transmembrane helix</keyword>
<name>A0A9W7LG40_9STRA</name>
<keyword evidence="1" id="KW-0472">Membrane</keyword>
<evidence type="ECO:0000313" key="3">
    <source>
        <dbReference type="Proteomes" id="UP001165065"/>
    </source>
</evidence>
<keyword evidence="1" id="KW-0812">Transmembrane</keyword>
<reference evidence="3" key="1">
    <citation type="journal article" date="2023" name="Commun. Biol.">
        <title>Genome analysis of Parmales, the sister group of diatoms, reveals the evolutionary specialization of diatoms from phago-mixotrophs to photoautotrophs.</title>
        <authorList>
            <person name="Ban H."/>
            <person name="Sato S."/>
            <person name="Yoshikawa S."/>
            <person name="Yamada K."/>
            <person name="Nakamura Y."/>
            <person name="Ichinomiya M."/>
            <person name="Sato N."/>
            <person name="Blanc-Mathieu R."/>
            <person name="Endo H."/>
            <person name="Kuwata A."/>
            <person name="Ogata H."/>
        </authorList>
    </citation>
    <scope>NUCLEOTIDE SEQUENCE [LARGE SCALE GENOMIC DNA]</scope>
</reference>